<organism evidence="2 3">
    <name type="scientific">Phytophthora infestans</name>
    <name type="common">Potato late blight agent</name>
    <name type="synonym">Botrytis infestans</name>
    <dbReference type="NCBI Taxonomy" id="4787"/>
    <lineage>
        <taxon>Eukaryota</taxon>
        <taxon>Sar</taxon>
        <taxon>Stramenopiles</taxon>
        <taxon>Oomycota</taxon>
        <taxon>Peronosporomycetes</taxon>
        <taxon>Peronosporales</taxon>
        <taxon>Peronosporaceae</taxon>
        <taxon>Phytophthora</taxon>
    </lineage>
</organism>
<proteinExistence type="predicted"/>
<protein>
    <submittedName>
        <fullName evidence="2">Uncharacterized protein</fullName>
    </submittedName>
</protein>
<evidence type="ECO:0000313" key="2">
    <source>
        <dbReference type="EMBL" id="KAF4047363.1"/>
    </source>
</evidence>
<evidence type="ECO:0000313" key="3">
    <source>
        <dbReference type="Proteomes" id="UP000602510"/>
    </source>
</evidence>
<gene>
    <name evidence="2" type="ORF">GN244_ATG00181</name>
</gene>
<dbReference type="Proteomes" id="UP000602510">
    <property type="component" value="Unassembled WGS sequence"/>
</dbReference>
<dbReference type="EMBL" id="WSZM01000006">
    <property type="protein sequence ID" value="KAF4047363.1"/>
    <property type="molecule type" value="Genomic_DNA"/>
</dbReference>
<comment type="caution">
    <text evidence="2">The sequence shown here is derived from an EMBL/GenBank/DDBJ whole genome shotgun (WGS) entry which is preliminary data.</text>
</comment>
<sequence>MPRSPQFRQRLAPKFDQGLRRQQERPRAMLAVHRVDAAQHAHEATVQIKCLKDCGPVRILPMTKVGADMRPVQRGEDLGGWPARVAPTPGSSRSLDEGNEGFRPGHRFMQQYHRAHLGGRDFHDNLAERCASTLFVATKIPQCLHLHELIAYQWWEGVVQTRTRLACVCRHSDLTAIRRRTSIAWTQSTS</sequence>
<evidence type="ECO:0000256" key="1">
    <source>
        <dbReference type="SAM" id="MobiDB-lite"/>
    </source>
</evidence>
<dbReference type="AlphaFoldDB" id="A0A833TD05"/>
<reference evidence="2" key="1">
    <citation type="submission" date="2020-04" db="EMBL/GenBank/DDBJ databases">
        <title>Hybrid Assembly of Korean Phytophthora infestans isolates.</title>
        <authorList>
            <person name="Prokchorchik M."/>
            <person name="Lee Y."/>
            <person name="Seo J."/>
            <person name="Cho J.-H."/>
            <person name="Park Y.-E."/>
            <person name="Jang D.-C."/>
            <person name="Im J.-S."/>
            <person name="Choi J.-G."/>
            <person name="Park H.-J."/>
            <person name="Lee G.-B."/>
            <person name="Lee Y.-G."/>
            <person name="Hong S.-Y."/>
            <person name="Cho K."/>
            <person name="Sohn K.H."/>
        </authorList>
    </citation>
    <scope>NUCLEOTIDE SEQUENCE</scope>
    <source>
        <strain evidence="2">KR_1_A1</strain>
    </source>
</reference>
<accession>A0A833TD05</accession>
<feature type="region of interest" description="Disordered" evidence="1">
    <location>
        <begin position="76"/>
        <end position="97"/>
    </location>
</feature>
<keyword evidence="3" id="KW-1185">Reference proteome</keyword>
<name>A0A833TD05_PHYIN</name>